<dbReference type="RefSeq" id="WP_408155380.1">
    <property type="nucleotide sequence ID" value="NZ_JAQQFM010000002.1"/>
</dbReference>
<gene>
    <name evidence="3" type="ORF">PQR62_04925</name>
</gene>
<keyword evidence="1 3" id="KW-0378">Hydrolase</keyword>
<organism evidence="3 4">
    <name type="scientific">Herbaspirillum lusitanum</name>
    <dbReference type="NCBI Taxonomy" id="213312"/>
    <lineage>
        <taxon>Bacteria</taxon>
        <taxon>Pseudomonadati</taxon>
        <taxon>Pseudomonadota</taxon>
        <taxon>Betaproteobacteria</taxon>
        <taxon>Burkholderiales</taxon>
        <taxon>Oxalobacteraceae</taxon>
        <taxon>Herbaspirillum</taxon>
    </lineage>
</organism>
<dbReference type="Pfam" id="PF12146">
    <property type="entry name" value="Hydrolase_4"/>
    <property type="match status" value="1"/>
</dbReference>
<evidence type="ECO:0000313" key="4">
    <source>
        <dbReference type="Proteomes" id="UP001629246"/>
    </source>
</evidence>
<dbReference type="InterPro" id="IPR017531">
    <property type="entry name" value="Hydrolase-1_PEP"/>
</dbReference>
<feature type="domain" description="Serine aminopeptidase S33" evidence="2">
    <location>
        <begin position="52"/>
        <end position="233"/>
    </location>
</feature>
<accession>A0ABW9A767</accession>
<dbReference type="InterPro" id="IPR029058">
    <property type="entry name" value="AB_hydrolase_fold"/>
</dbReference>
<dbReference type="Proteomes" id="UP001629246">
    <property type="component" value="Unassembled WGS sequence"/>
</dbReference>
<sequence>MSEISETHTDQACQFDCEGDTLYGVLSLPPKIQMPGILILVGGAQYRAGSHRQFTMLARAFAAQGIAAMRFDCRGMGDSEGAPRSFDQLDADIRCAIDHFMQAAPDLPGVVLWGLCDGASAALLYARHDHRVKGLALVNPWARTEAGLAQAYLRHYYIARLFSKELWLKVLRGKFNVAAAVGSLFKQVASAAGLRRDKSPATTAQDTRALPDRMLDGYTQFDGPVLQILSGQDLTAREFADLAVAGSAWATALGDDRSSRLDLPDANHTFSSKAWRQQVAERTVQWLRSISSV</sequence>
<name>A0ABW9A767_9BURK</name>
<dbReference type="InterPro" id="IPR050261">
    <property type="entry name" value="FrsA_esterase"/>
</dbReference>
<dbReference type="GO" id="GO:0016787">
    <property type="term" value="F:hydrolase activity"/>
    <property type="evidence" value="ECO:0007669"/>
    <property type="project" value="UniProtKB-KW"/>
</dbReference>
<evidence type="ECO:0000256" key="1">
    <source>
        <dbReference type="ARBA" id="ARBA00022801"/>
    </source>
</evidence>
<proteinExistence type="predicted"/>
<dbReference type="PANTHER" id="PTHR22946">
    <property type="entry name" value="DIENELACTONE HYDROLASE DOMAIN-CONTAINING PROTEIN-RELATED"/>
    <property type="match status" value="1"/>
</dbReference>
<dbReference type="EMBL" id="JAQQFM010000002">
    <property type="protein sequence ID" value="MFL9923593.1"/>
    <property type="molecule type" value="Genomic_DNA"/>
</dbReference>
<evidence type="ECO:0000313" key="3">
    <source>
        <dbReference type="EMBL" id="MFL9923593.1"/>
    </source>
</evidence>
<protein>
    <submittedName>
        <fullName evidence="3">Hydrolase 1, exosortase A system-associated</fullName>
    </submittedName>
</protein>
<dbReference type="PANTHER" id="PTHR22946:SF9">
    <property type="entry name" value="POLYKETIDE TRANSFERASE AF380"/>
    <property type="match status" value="1"/>
</dbReference>
<dbReference type="NCBIfam" id="TIGR03100">
    <property type="entry name" value="hydr1_PEP"/>
    <property type="match status" value="1"/>
</dbReference>
<evidence type="ECO:0000259" key="2">
    <source>
        <dbReference type="Pfam" id="PF12146"/>
    </source>
</evidence>
<reference evidence="3 4" key="1">
    <citation type="journal article" date="2024" name="Chem. Sci.">
        <title>Discovery of megapolipeptins by genome mining of a Burkholderiales bacteria collection.</title>
        <authorList>
            <person name="Paulo B.S."/>
            <person name="Recchia M.J.J."/>
            <person name="Lee S."/>
            <person name="Fergusson C.H."/>
            <person name="Romanowski S.B."/>
            <person name="Hernandez A."/>
            <person name="Krull N."/>
            <person name="Liu D.Y."/>
            <person name="Cavanagh H."/>
            <person name="Bos A."/>
            <person name="Gray C.A."/>
            <person name="Murphy B.T."/>
            <person name="Linington R.G."/>
            <person name="Eustaquio A.S."/>
        </authorList>
    </citation>
    <scope>NUCLEOTIDE SEQUENCE [LARGE SCALE GENOMIC DNA]</scope>
    <source>
        <strain evidence="3 4">RL21-008-BIB-A</strain>
    </source>
</reference>
<dbReference type="SUPFAM" id="SSF53474">
    <property type="entry name" value="alpha/beta-Hydrolases"/>
    <property type="match status" value="1"/>
</dbReference>
<keyword evidence="4" id="KW-1185">Reference proteome</keyword>
<dbReference type="Gene3D" id="3.40.50.1820">
    <property type="entry name" value="alpha/beta hydrolase"/>
    <property type="match status" value="1"/>
</dbReference>
<comment type="caution">
    <text evidence="3">The sequence shown here is derived from an EMBL/GenBank/DDBJ whole genome shotgun (WGS) entry which is preliminary data.</text>
</comment>
<dbReference type="InterPro" id="IPR022742">
    <property type="entry name" value="Hydrolase_4"/>
</dbReference>